<dbReference type="AlphaFoldDB" id="A0A6H2A0Y4"/>
<evidence type="ECO:0000313" key="1">
    <source>
        <dbReference type="EMBL" id="QJA53428.1"/>
    </source>
</evidence>
<dbReference type="EMBL" id="MT144420">
    <property type="protein sequence ID" value="QJA53428.1"/>
    <property type="molecule type" value="Genomic_DNA"/>
</dbReference>
<accession>A0A6H2A0Y4</accession>
<gene>
    <name evidence="2" type="ORF">MM415B02428_0017</name>
    <name evidence="1" type="ORF">TM448A03507_0017</name>
</gene>
<reference evidence="1" key="1">
    <citation type="submission" date="2020-03" db="EMBL/GenBank/DDBJ databases">
        <title>The deep terrestrial virosphere.</title>
        <authorList>
            <person name="Holmfeldt K."/>
            <person name="Nilsson E."/>
            <person name="Simone D."/>
            <person name="Lopez-Fernandez M."/>
            <person name="Wu X."/>
            <person name="de Brujin I."/>
            <person name="Lundin D."/>
            <person name="Andersson A."/>
            <person name="Bertilsson S."/>
            <person name="Dopson M."/>
        </authorList>
    </citation>
    <scope>NUCLEOTIDE SEQUENCE</scope>
    <source>
        <strain evidence="2">MM415B02428</strain>
        <strain evidence="1">TM448A03507</strain>
    </source>
</reference>
<evidence type="ECO:0000313" key="2">
    <source>
        <dbReference type="EMBL" id="QJA90196.1"/>
    </source>
</evidence>
<name>A0A6H2A0Y4_9ZZZZ</name>
<organism evidence="1">
    <name type="scientific">viral metagenome</name>
    <dbReference type="NCBI Taxonomy" id="1070528"/>
    <lineage>
        <taxon>unclassified sequences</taxon>
        <taxon>metagenomes</taxon>
        <taxon>organismal metagenomes</taxon>
    </lineage>
</organism>
<proteinExistence type="predicted"/>
<sequence>MELILFAIAVEKGFILMIKDNIIKLSLIILTLAHLSGPPLAYAPVQREYRVKMLQQRVDQLLKWKLKGIMRGWKLDGDKTIWR</sequence>
<protein>
    <submittedName>
        <fullName evidence="1">Uncharacterized protein</fullName>
    </submittedName>
</protein>
<dbReference type="EMBL" id="MT142896">
    <property type="protein sequence ID" value="QJA90196.1"/>
    <property type="molecule type" value="Genomic_DNA"/>
</dbReference>